<keyword evidence="4" id="KW-0238">DNA-binding</keyword>
<dbReference type="AlphaFoldDB" id="A0A846MST1"/>
<dbReference type="InterPro" id="IPR036388">
    <property type="entry name" value="WH-like_DNA-bd_sf"/>
</dbReference>
<comment type="caution">
    <text evidence="8">The sequence shown here is derived from an EMBL/GenBank/DDBJ whole genome shotgun (WGS) entry which is preliminary data.</text>
</comment>
<dbReference type="CDD" id="cd06171">
    <property type="entry name" value="Sigma70_r4"/>
    <property type="match status" value="1"/>
</dbReference>
<dbReference type="SUPFAM" id="SSF88659">
    <property type="entry name" value="Sigma3 and sigma4 domains of RNA polymerase sigma factors"/>
    <property type="match status" value="1"/>
</dbReference>
<dbReference type="PANTHER" id="PTHR43133">
    <property type="entry name" value="RNA POLYMERASE ECF-TYPE SIGMA FACTO"/>
    <property type="match status" value="1"/>
</dbReference>
<dbReference type="InterPro" id="IPR013324">
    <property type="entry name" value="RNA_pol_sigma_r3/r4-like"/>
</dbReference>
<dbReference type="Pfam" id="PF04542">
    <property type="entry name" value="Sigma70_r2"/>
    <property type="match status" value="1"/>
</dbReference>
<protein>
    <submittedName>
        <fullName evidence="8">RNA polymerase sigma-70 factor (ECF subfamily)</fullName>
    </submittedName>
</protein>
<keyword evidence="9" id="KW-1185">Reference proteome</keyword>
<name>A0A846MST1_9BACT</name>
<evidence type="ECO:0000313" key="8">
    <source>
        <dbReference type="EMBL" id="NIK74380.1"/>
    </source>
</evidence>
<organism evidence="8 9">
    <name type="scientific">Thermonema lapsum</name>
    <dbReference type="NCBI Taxonomy" id="28195"/>
    <lineage>
        <taxon>Bacteria</taxon>
        <taxon>Pseudomonadati</taxon>
        <taxon>Bacteroidota</taxon>
        <taxon>Cytophagia</taxon>
        <taxon>Cytophagales</taxon>
        <taxon>Thermonemataceae</taxon>
        <taxon>Thermonema</taxon>
    </lineage>
</organism>
<dbReference type="InterPro" id="IPR013325">
    <property type="entry name" value="RNA_pol_sigma_r2"/>
</dbReference>
<accession>A0A846MST1</accession>
<dbReference type="InterPro" id="IPR014284">
    <property type="entry name" value="RNA_pol_sigma-70_dom"/>
</dbReference>
<dbReference type="Gene3D" id="1.10.1740.10">
    <property type="match status" value="1"/>
</dbReference>
<feature type="domain" description="RNA polymerase sigma factor 70 region 4 type 2" evidence="7">
    <location>
        <begin position="132"/>
        <end position="172"/>
    </location>
</feature>
<gene>
    <name evidence="8" type="ORF">FHS56_001893</name>
</gene>
<evidence type="ECO:0000256" key="5">
    <source>
        <dbReference type="ARBA" id="ARBA00023163"/>
    </source>
</evidence>
<dbReference type="Pfam" id="PF08281">
    <property type="entry name" value="Sigma70_r4_2"/>
    <property type="match status" value="1"/>
</dbReference>
<sequence>MITIVSPYLDKEQLKDISSQNEALTFELLIARHRDRLMAAITNVVKDESLAEDILQETFIKALMTLRKGKYQEEGKFVAWVSRIAYNLAIDHFRKNKRYPSGPIEENEDFENDLAFYEESIEEQKIKEEKTRKLHALIETLPPAQQEVVKMRHFQNMSFQEIAQATNVSINTALGRMRYALINLRKQIDKNQIDLT</sequence>
<dbReference type="InterPro" id="IPR013249">
    <property type="entry name" value="RNA_pol_sigma70_r4_t2"/>
</dbReference>
<feature type="domain" description="RNA polymerase sigma-70 region 2" evidence="6">
    <location>
        <begin position="29"/>
        <end position="98"/>
    </location>
</feature>
<evidence type="ECO:0000313" key="9">
    <source>
        <dbReference type="Proteomes" id="UP000537126"/>
    </source>
</evidence>
<evidence type="ECO:0000259" key="6">
    <source>
        <dbReference type="Pfam" id="PF04542"/>
    </source>
</evidence>
<keyword evidence="2" id="KW-0805">Transcription regulation</keyword>
<dbReference type="PANTHER" id="PTHR43133:SF8">
    <property type="entry name" value="RNA POLYMERASE SIGMA FACTOR HI_1459-RELATED"/>
    <property type="match status" value="1"/>
</dbReference>
<dbReference type="InterPro" id="IPR007627">
    <property type="entry name" value="RNA_pol_sigma70_r2"/>
</dbReference>
<reference evidence="8 9" key="1">
    <citation type="submission" date="2020-03" db="EMBL/GenBank/DDBJ databases">
        <title>Genomic Encyclopedia of Type Strains, Phase IV (KMG-IV): sequencing the most valuable type-strain genomes for metagenomic binning, comparative biology and taxonomic classification.</title>
        <authorList>
            <person name="Goeker M."/>
        </authorList>
    </citation>
    <scope>NUCLEOTIDE SEQUENCE [LARGE SCALE GENOMIC DNA]</scope>
    <source>
        <strain evidence="8 9">DSM 5718</strain>
    </source>
</reference>
<dbReference type="Proteomes" id="UP000537126">
    <property type="component" value="Unassembled WGS sequence"/>
</dbReference>
<proteinExistence type="inferred from homology"/>
<dbReference type="Gene3D" id="1.10.10.10">
    <property type="entry name" value="Winged helix-like DNA-binding domain superfamily/Winged helix DNA-binding domain"/>
    <property type="match status" value="1"/>
</dbReference>
<dbReference type="GO" id="GO:0003677">
    <property type="term" value="F:DNA binding"/>
    <property type="evidence" value="ECO:0007669"/>
    <property type="project" value="UniProtKB-KW"/>
</dbReference>
<dbReference type="GO" id="GO:0016987">
    <property type="term" value="F:sigma factor activity"/>
    <property type="evidence" value="ECO:0007669"/>
    <property type="project" value="UniProtKB-KW"/>
</dbReference>
<evidence type="ECO:0000256" key="4">
    <source>
        <dbReference type="ARBA" id="ARBA00023125"/>
    </source>
</evidence>
<evidence type="ECO:0000256" key="3">
    <source>
        <dbReference type="ARBA" id="ARBA00023082"/>
    </source>
</evidence>
<dbReference type="SUPFAM" id="SSF88946">
    <property type="entry name" value="Sigma2 domain of RNA polymerase sigma factors"/>
    <property type="match status" value="1"/>
</dbReference>
<comment type="similarity">
    <text evidence="1">Belongs to the sigma-70 factor family. ECF subfamily.</text>
</comment>
<evidence type="ECO:0000256" key="1">
    <source>
        <dbReference type="ARBA" id="ARBA00010641"/>
    </source>
</evidence>
<dbReference type="NCBIfam" id="TIGR02937">
    <property type="entry name" value="sigma70-ECF"/>
    <property type="match status" value="1"/>
</dbReference>
<dbReference type="InterPro" id="IPR039425">
    <property type="entry name" value="RNA_pol_sigma-70-like"/>
</dbReference>
<dbReference type="EMBL" id="JAASRN010000002">
    <property type="protein sequence ID" value="NIK74380.1"/>
    <property type="molecule type" value="Genomic_DNA"/>
</dbReference>
<keyword evidence="5" id="KW-0804">Transcription</keyword>
<evidence type="ECO:0000259" key="7">
    <source>
        <dbReference type="Pfam" id="PF08281"/>
    </source>
</evidence>
<dbReference type="RefSeq" id="WP_166919988.1">
    <property type="nucleotide sequence ID" value="NZ_JAASRN010000002.1"/>
</dbReference>
<dbReference type="GO" id="GO:0006352">
    <property type="term" value="P:DNA-templated transcription initiation"/>
    <property type="evidence" value="ECO:0007669"/>
    <property type="project" value="InterPro"/>
</dbReference>
<keyword evidence="3" id="KW-0731">Sigma factor</keyword>
<evidence type="ECO:0000256" key="2">
    <source>
        <dbReference type="ARBA" id="ARBA00023015"/>
    </source>
</evidence>